<proteinExistence type="predicted"/>
<dbReference type="EMBL" id="JABCKV010002097">
    <property type="protein sequence ID" value="KAG5639793.1"/>
    <property type="molecule type" value="Genomic_DNA"/>
</dbReference>
<dbReference type="Proteomes" id="UP000775547">
    <property type="component" value="Unassembled WGS sequence"/>
</dbReference>
<sequence>MEEMDRMTSAGRKFDTGKKPGVKRASMKEGSSHGEKTLKVVQLSRAQMPAELPTSLEELQALFSTMKALADST</sequence>
<evidence type="ECO:0000256" key="1">
    <source>
        <dbReference type="SAM" id="MobiDB-lite"/>
    </source>
</evidence>
<comment type="caution">
    <text evidence="2">The sequence shown here is derived from an EMBL/GenBank/DDBJ whole genome shotgun (WGS) entry which is preliminary data.</text>
</comment>
<feature type="non-terminal residue" evidence="2">
    <location>
        <position position="73"/>
    </location>
</feature>
<gene>
    <name evidence="2" type="ORF">DXG03_003536</name>
</gene>
<feature type="region of interest" description="Disordered" evidence="1">
    <location>
        <begin position="1"/>
        <end position="37"/>
    </location>
</feature>
<reference evidence="2" key="2">
    <citation type="submission" date="2021-10" db="EMBL/GenBank/DDBJ databases">
        <title>Phylogenomics reveals ancestral predisposition of the termite-cultivated fungus Termitomyces towards a domesticated lifestyle.</title>
        <authorList>
            <person name="Auxier B."/>
            <person name="Grum-Grzhimaylo A."/>
            <person name="Cardenas M.E."/>
            <person name="Lodge J.D."/>
            <person name="Laessoe T."/>
            <person name="Pedersen O."/>
            <person name="Smith M.E."/>
            <person name="Kuyper T.W."/>
            <person name="Franco-Molano E.A."/>
            <person name="Baroni T.J."/>
            <person name="Aanen D.K."/>
        </authorList>
    </citation>
    <scope>NUCLEOTIDE SEQUENCE</scope>
    <source>
        <strain evidence="2">AP01</strain>
        <tissue evidence="2">Mycelium</tissue>
    </source>
</reference>
<reference evidence="2" key="1">
    <citation type="submission" date="2020-07" db="EMBL/GenBank/DDBJ databases">
        <authorList>
            <person name="Nieuwenhuis M."/>
            <person name="Van De Peppel L.J.J."/>
        </authorList>
    </citation>
    <scope>NUCLEOTIDE SEQUENCE</scope>
    <source>
        <strain evidence="2">AP01</strain>
        <tissue evidence="2">Mycelium</tissue>
    </source>
</reference>
<accession>A0A9P7K7A4</accession>
<feature type="compositionally biased region" description="Basic and acidic residues" evidence="1">
    <location>
        <begin position="1"/>
        <end position="18"/>
    </location>
</feature>
<name>A0A9P7K7A4_9AGAR</name>
<organism evidence="2 3">
    <name type="scientific">Asterophora parasitica</name>
    <dbReference type="NCBI Taxonomy" id="117018"/>
    <lineage>
        <taxon>Eukaryota</taxon>
        <taxon>Fungi</taxon>
        <taxon>Dikarya</taxon>
        <taxon>Basidiomycota</taxon>
        <taxon>Agaricomycotina</taxon>
        <taxon>Agaricomycetes</taxon>
        <taxon>Agaricomycetidae</taxon>
        <taxon>Agaricales</taxon>
        <taxon>Tricholomatineae</taxon>
        <taxon>Lyophyllaceae</taxon>
        <taxon>Asterophora</taxon>
    </lineage>
</organism>
<protein>
    <submittedName>
        <fullName evidence="2">Uncharacterized protein</fullName>
    </submittedName>
</protein>
<dbReference type="AlphaFoldDB" id="A0A9P7K7A4"/>
<evidence type="ECO:0000313" key="3">
    <source>
        <dbReference type="Proteomes" id="UP000775547"/>
    </source>
</evidence>
<evidence type="ECO:0000313" key="2">
    <source>
        <dbReference type="EMBL" id="KAG5639793.1"/>
    </source>
</evidence>
<keyword evidence="3" id="KW-1185">Reference proteome</keyword>
<feature type="compositionally biased region" description="Basic and acidic residues" evidence="1">
    <location>
        <begin position="26"/>
        <end position="37"/>
    </location>
</feature>